<dbReference type="RefSeq" id="WP_140220752.1">
    <property type="nucleotide sequence ID" value="NZ_CP021645.1"/>
</dbReference>
<reference evidence="1" key="1">
    <citation type="submission" date="2023-08" db="EMBL/GenBank/DDBJ databases">
        <title>Functional and genomic diversity of the sorghum phyllosphere microbiome.</title>
        <authorList>
            <person name="Shade A."/>
        </authorList>
    </citation>
    <scope>NUCLEOTIDE SEQUENCE</scope>
    <source>
        <strain evidence="1">SORGH_AS_0201</strain>
    </source>
</reference>
<evidence type="ECO:0000313" key="1">
    <source>
        <dbReference type="EMBL" id="MDR6233462.1"/>
    </source>
</evidence>
<accession>A0AAJ2BIY1</accession>
<gene>
    <name evidence="1" type="ORF">QE440_001203</name>
</gene>
<dbReference type="AlphaFoldDB" id="A0AAJ2BIY1"/>
<evidence type="ECO:0008006" key="3">
    <source>
        <dbReference type="Google" id="ProtNLM"/>
    </source>
</evidence>
<protein>
    <recommendedName>
        <fullName evidence="3">Pilin assembly protein</fullName>
    </recommendedName>
</protein>
<evidence type="ECO:0000313" key="2">
    <source>
        <dbReference type="Proteomes" id="UP001268036"/>
    </source>
</evidence>
<comment type="caution">
    <text evidence="1">The sequence shown here is derived from an EMBL/GenBank/DDBJ whole genome shotgun (WGS) entry which is preliminary data.</text>
</comment>
<proteinExistence type="predicted"/>
<dbReference type="Proteomes" id="UP001268036">
    <property type="component" value="Unassembled WGS sequence"/>
</dbReference>
<organism evidence="1 2">
    <name type="scientific">Pseudomonas oryzihabitans</name>
    <dbReference type="NCBI Taxonomy" id="47885"/>
    <lineage>
        <taxon>Bacteria</taxon>
        <taxon>Pseudomonadati</taxon>
        <taxon>Pseudomonadota</taxon>
        <taxon>Gammaproteobacteria</taxon>
        <taxon>Pseudomonadales</taxon>
        <taxon>Pseudomonadaceae</taxon>
        <taxon>Pseudomonas</taxon>
    </lineage>
</organism>
<sequence>MKIRELAHQWEQQATTPSTTRTYTLNLELETAARLEALRELYPQRTPEALLSELLAAAFEELEASFPYVQGSEVVATDELGDPLYADAGATPRFLELARKHLHRLQAEDGV</sequence>
<name>A0AAJ2BIY1_9PSED</name>
<dbReference type="EMBL" id="JAVJAF010000001">
    <property type="protein sequence ID" value="MDR6233462.1"/>
    <property type="molecule type" value="Genomic_DNA"/>
</dbReference>